<feature type="region of interest" description="Disordered" evidence="1">
    <location>
        <begin position="1"/>
        <end position="23"/>
    </location>
</feature>
<accession>A0A0W8FEH5</accession>
<proteinExistence type="predicted"/>
<reference evidence="3" key="1">
    <citation type="journal article" date="2015" name="Proc. Natl. Acad. Sci. U.S.A.">
        <title>Networks of energetic and metabolic interactions define dynamics in microbial communities.</title>
        <authorList>
            <person name="Embree M."/>
            <person name="Liu J.K."/>
            <person name="Al-Bassam M.M."/>
            <person name="Zengler K."/>
        </authorList>
    </citation>
    <scope>NUCLEOTIDE SEQUENCE</scope>
</reference>
<evidence type="ECO:0000259" key="2">
    <source>
        <dbReference type="Pfam" id="PF22483"/>
    </source>
</evidence>
<evidence type="ECO:0000313" key="3">
    <source>
        <dbReference type="EMBL" id="KUG18739.1"/>
    </source>
</evidence>
<comment type="caution">
    <text evidence="3">The sequence shown here is derived from an EMBL/GenBank/DDBJ whole genome shotgun (WGS) entry which is preliminary data.</text>
</comment>
<dbReference type="PANTHER" id="PTHR35004">
    <property type="entry name" value="TRANSPOSASE RV3428C-RELATED"/>
    <property type="match status" value="1"/>
</dbReference>
<name>A0A0W8FEH5_9ZZZZ</name>
<dbReference type="InterPro" id="IPR054353">
    <property type="entry name" value="IstA-like_C"/>
</dbReference>
<dbReference type="EMBL" id="LNQE01001365">
    <property type="protein sequence ID" value="KUG18739.1"/>
    <property type="molecule type" value="Genomic_DNA"/>
</dbReference>
<gene>
    <name evidence="3" type="ORF">ASZ90_011552</name>
</gene>
<protein>
    <submittedName>
        <fullName evidence="3">Transposase</fullName>
    </submittedName>
</protein>
<feature type="domain" description="Transposase for insertion sequence element IS21-like C-terminal" evidence="2">
    <location>
        <begin position="82"/>
        <end position="152"/>
    </location>
</feature>
<sequence length="268" mass="30981">MHFGFQPSVCNPASPNEKGTDEESVGYVRRATFGERSSFASISEATEWLKMRLVEINDHPVYCRSNVPVQGLDQEQALMHPLPTLEYENYELKRATISWYSLVKHDGNYYSIPDTYRPRYITLKILVDQIDFLDGNAVIASHRRITGKQKYSLDITHYIKTFHRKPGAPANSKILAQSDELIQNMFNYYYRDDPKKFLPILDLMRETLPDAFSSTLAILNKQNIDPTCDSIRFFLHQTDVPMVEPFAFKGYFEVSEPDLAVFDHFMEG</sequence>
<dbReference type="PANTHER" id="PTHR35004:SF7">
    <property type="entry name" value="INTEGRASE PROTEIN"/>
    <property type="match status" value="1"/>
</dbReference>
<dbReference type="Pfam" id="PF22483">
    <property type="entry name" value="Mu-transpos_C_2"/>
    <property type="match status" value="1"/>
</dbReference>
<evidence type="ECO:0000256" key="1">
    <source>
        <dbReference type="SAM" id="MobiDB-lite"/>
    </source>
</evidence>
<organism evidence="3">
    <name type="scientific">hydrocarbon metagenome</name>
    <dbReference type="NCBI Taxonomy" id="938273"/>
    <lineage>
        <taxon>unclassified sequences</taxon>
        <taxon>metagenomes</taxon>
        <taxon>ecological metagenomes</taxon>
    </lineage>
</organism>
<dbReference type="AlphaFoldDB" id="A0A0W8FEH5"/>